<accession>A0ABQ3FA75</accession>
<keyword evidence="2" id="KW-0012">Acyltransferase</keyword>
<evidence type="ECO:0000313" key="5">
    <source>
        <dbReference type="Proteomes" id="UP000604243"/>
    </source>
</evidence>
<gene>
    <name evidence="4" type="ORF">GCM10010082_03010</name>
</gene>
<keyword evidence="1" id="KW-0808">Transferase</keyword>
<protein>
    <recommendedName>
        <fullName evidence="3">N-acetyltransferase domain-containing protein</fullName>
    </recommendedName>
</protein>
<sequence>MMHSSVRPYRCDDFVAFVALYQRSKGDEFRFETNGPDRFEVIPLPSDEARLKSFSISEVRVMEDDQGMTGAIYWQGSHIVGLLVDPRARGRGLGRALMAAALARMEKTVTLDVVASNAPAIRLYESLRFQGVGQREGFYQGVPVMLLRMKREPNDHA</sequence>
<dbReference type="PANTHER" id="PTHR43420">
    <property type="entry name" value="ACETYLTRANSFERASE"/>
    <property type="match status" value="1"/>
</dbReference>
<dbReference type="Pfam" id="PF00583">
    <property type="entry name" value="Acetyltransf_1"/>
    <property type="match status" value="1"/>
</dbReference>
<dbReference type="Proteomes" id="UP000604243">
    <property type="component" value="Unassembled WGS sequence"/>
</dbReference>
<proteinExistence type="predicted"/>
<comment type="caution">
    <text evidence="4">The sequence shown here is derived from an EMBL/GenBank/DDBJ whole genome shotgun (WGS) entry which is preliminary data.</text>
</comment>
<evidence type="ECO:0000313" key="4">
    <source>
        <dbReference type="EMBL" id="GHC15762.1"/>
    </source>
</evidence>
<reference evidence="5" key="1">
    <citation type="journal article" date="2019" name="Int. J. Syst. Evol. Microbiol.">
        <title>The Global Catalogue of Microorganisms (GCM) 10K type strain sequencing project: providing services to taxonomists for standard genome sequencing and annotation.</title>
        <authorList>
            <consortium name="The Broad Institute Genomics Platform"/>
            <consortium name="The Broad Institute Genome Sequencing Center for Infectious Disease"/>
            <person name="Wu L."/>
            <person name="Ma J."/>
        </authorList>
    </citation>
    <scope>NUCLEOTIDE SEQUENCE [LARGE SCALE GENOMIC DNA]</scope>
    <source>
        <strain evidence="5">KCTC 42082</strain>
    </source>
</reference>
<evidence type="ECO:0000259" key="3">
    <source>
        <dbReference type="PROSITE" id="PS51186"/>
    </source>
</evidence>
<dbReference type="PANTHER" id="PTHR43420:SF44">
    <property type="entry name" value="ACETYLTRANSFERASE YPEA"/>
    <property type="match status" value="1"/>
</dbReference>
<dbReference type="EMBL" id="BMZM01000001">
    <property type="protein sequence ID" value="GHC15762.1"/>
    <property type="molecule type" value="Genomic_DNA"/>
</dbReference>
<keyword evidence="5" id="KW-1185">Reference proteome</keyword>
<dbReference type="InterPro" id="IPR000182">
    <property type="entry name" value="GNAT_dom"/>
</dbReference>
<dbReference type="InterPro" id="IPR050680">
    <property type="entry name" value="YpeA/RimI_acetyltransf"/>
</dbReference>
<dbReference type="PROSITE" id="PS51186">
    <property type="entry name" value="GNAT"/>
    <property type="match status" value="1"/>
</dbReference>
<name>A0ABQ3FA75_9GAMM</name>
<evidence type="ECO:0000256" key="1">
    <source>
        <dbReference type="ARBA" id="ARBA00022679"/>
    </source>
</evidence>
<evidence type="ECO:0000256" key="2">
    <source>
        <dbReference type="ARBA" id="ARBA00023315"/>
    </source>
</evidence>
<dbReference type="SUPFAM" id="SSF55729">
    <property type="entry name" value="Acyl-CoA N-acyltransferases (Nat)"/>
    <property type="match status" value="1"/>
</dbReference>
<organism evidence="4 5">
    <name type="scientific">Kushneria pakistanensis</name>
    <dbReference type="NCBI Taxonomy" id="1508770"/>
    <lineage>
        <taxon>Bacteria</taxon>
        <taxon>Pseudomonadati</taxon>
        <taxon>Pseudomonadota</taxon>
        <taxon>Gammaproteobacteria</taxon>
        <taxon>Oceanospirillales</taxon>
        <taxon>Halomonadaceae</taxon>
        <taxon>Kushneria</taxon>
    </lineage>
</organism>
<dbReference type="InterPro" id="IPR016181">
    <property type="entry name" value="Acyl_CoA_acyltransferase"/>
</dbReference>
<feature type="domain" description="N-acetyltransferase" evidence="3">
    <location>
        <begin position="4"/>
        <end position="150"/>
    </location>
</feature>
<dbReference type="Gene3D" id="3.40.630.30">
    <property type="match status" value="1"/>
</dbReference>